<reference evidence="2" key="1">
    <citation type="submission" date="2020-02" db="EMBL/GenBank/DDBJ databases">
        <authorList>
            <person name="Meier V. D."/>
        </authorList>
    </citation>
    <scope>NUCLEOTIDE SEQUENCE</scope>
    <source>
        <strain evidence="2">AVDCRST_MAG78</strain>
    </source>
</reference>
<proteinExistence type="predicted"/>
<feature type="compositionally biased region" description="Basic residues" evidence="1">
    <location>
        <begin position="251"/>
        <end position="269"/>
    </location>
</feature>
<gene>
    <name evidence="2" type="ORF">AVDCRST_MAG78-3114</name>
</gene>
<sequence length="269" mass="30160">MSTDYSFPVSELLTFGDCREFRGWPDYPDLVGLGPEHVSELIRMVTDEDLNWADPESLEVWAPVHAWRALGQLQATTASEPLLELFQEVEEGNDWAGDELPEVYGLIGRAAIPALERYLADTSRELWARVTAAYSLERIAARDPSARIKCVAVLSRQLEKFPQSDPTLNGFLINYLIDLGAVGMAPLMEQAFAADSVDLSIQGDWEDVQVELGLKTSRETPRPYYFALDPPTSDEPGLYAPEASNSDKVARKAKRKQSRASRKKNRKQR</sequence>
<evidence type="ECO:0008006" key="3">
    <source>
        <dbReference type="Google" id="ProtNLM"/>
    </source>
</evidence>
<dbReference type="EMBL" id="CADCVB010000209">
    <property type="protein sequence ID" value="CAA9448380.1"/>
    <property type="molecule type" value="Genomic_DNA"/>
</dbReference>
<protein>
    <recommendedName>
        <fullName evidence="3">DUF1186 domain-containing protein</fullName>
    </recommendedName>
</protein>
<feature type="region of interest" description="Disordered" evidence="1">
    <location>
        <begin position="223"/>
        <end position="269"/>
    </location>
</feature>
<dbReference type="AlphaFoldDB" id="A0A6J4QUV9"/>
<accession>A0A6J4QUV9</accession>
<organism evidence="2">
    <name type="scientific">uncultured Rubrobacteraceae bacterium</name>
    <dbReference type="NCBI Taxonomy" id="349277"/>
    <lineage>
        <taxon>Bacteria</taxon>
        <taxon>Bacillati</taxon>
        <taxon>Actinomycetota</taxon>
        <taxon>Rubrobacteria</taxon>
        <taxon>Rubrobacterales</taxon>
        <taxon>Rubrobacteraceae</taxon>
        <taxon>environmental samples</taxon>
    </lineage>
</organism>
<dbReference type="Gene3D" id="1.25.10.10">
    <property type="entry name" value="Leucine-rich Repeat Variant"/>
    <property type="match status" value="1"/>
</dbReference>
<dbReference type="InterPro" id="IPR011989">
    <property type="entry name" value="ARM-like"/>
</dbReference>
<name>A0A6J4QUV9_9ACTN</name>
<evidence type="ECO:0000313" key="2">
    <source>
        <dbReference type="EMBL" id="CAA9448380.1"/>
    </source>
</evidence>
<evidence type="ECO:0000256" key="1">
    <source>
        <dbReference type="SAM" id="MobiDB-lite"/>
    </source>
</evidence>